<feature type="domain" description="UBA" evidence="3">
    <location>
        <begin position="417"/>
        <end position="457"/>
    </location>
</feature>
<dbReference type="GO" id="GO:0005829">
    <property type="term" value="C:cytosol"/>
    <property type="evidence" value="ECO:0007669"/>
    <property type="project" value="TreeGrafter"/>
</dbReference>
<evidence type="ECO:0000256" key="2">
    <source>
        <dbReference type="SAM" id="Phobius"/>
    </source>
</evidence>
<evidence type="ECO:0000259" key="3">
    <source>
        <dbReference type="PROSITE" id="PS50030"/>
    </source>
</evidence>
<dbReference type="SMART" id="SM00165">
    <property type="entry name" value="UBA"/>
    <property type="match status" value="1"/>
</dbReference>
<feature type="transmembrane region" description="Helical" evidence="2">
    <location>
        <begin position="21"/>
        <end position="43"/>
    </location>
</feature>
<dbReference type="RefSeq" id="XP_011772406.1">
    <property type="nucleotide sequence ID" value="XM_011774104.1"/>
</dbReference>
<dbReference type="GO" id="GO:0031593">
    <property type="term" value="F:polyubiquitin modification-dependent protein binding"/>
    <property type="evidence" value="ECO:0007669"/>
    <property type="project" value="TreeGrafter"/>
</dbReference>
<dbReference type="InterPro" id="IPR029071">
    <property type="entry name" value="Ubiquitin-like_domsf"/>
</dbReference>
<dbReference type="GO" id="GO:0043130">
    <property type="term" value="F:ubiquitin binding"/>
    <property type="evidence" value="ECO:0007669"/>
    <property type="project" value="TreeGrafter"/>
</dbReference>
<dbReference type="PROSITE" id="PS50030">
    <property type="entry name" value="UBA"/>
    <property type="match status" value="1"/>
</dbReference>
<sequence length="461" mass="51767">MARNQTHSINRFIPPLLERFVCTHLPCAALFSLFSLLITRWYYKFLPLWTLFVHFFHFSPVCQSVNSLPPPRAILSIVFRRCVTTVGVCQGLPYNFSLFLPPFPFLSFLFLSFLCLNIIPFSRGAVRRARVRATNKPMKLIAKLGGGGSGNNTKELTISNPEATLNNLRTVIAINFRLPLGSFRLQHATFDLNDDKRLLRNIGIQDGDTITVVAKHEREESGSGSGKSKENGSAVPPPPTTAGTMEGNSEAVTGVEKSGTEEADGDEESEFDENDGSDGSDGSDDDDDDDDGQEAMLARLFEVPNLIEMRQRFLADPEGVLRQISADDPVLLELIAKNRQAFLDLVCNDNFFEELQRDREEGVMTTEEDEEFDEEMLEEVMSQFLAAASDLDDEAVVEQQDEDGSETQRYLDRVPTEVEEEKIEQLMQLGFTREQCKVAFFKAKRSIERAANLLFENPPQL</sequence>
<reference evidence="5" key="1">
    <citation type="journal article" date="2010" name="PLoS Negl. Trop. Dis.">
        <title>The genome sequence of Trypanosoma brucei gambiense, causative agent of chronic human african trypanosomiasis.</title>
        <authorList>
            <person name="Jackson A.P."/>
            <person name="Sanders M."/>
            <person name="Berry A."/>
            <person name="McQuillan J."/>
            <person name="Aslett M.A."/>
            <person name="Quail M.A."/>
            <person name="Chukualim B."/>
            <person name="Capewell P."/>
            <person name="MacLeod A."/>
            <person name="Melville S.E."/>
            <person name="Gibson W."/>
            <person name="Barry J.D."/>
            <person name="Berriman M."/>
            <person name="Hertz-Fowler C."/>
        </authorList>
    </citation>
    <scope>NUCLEOTIDE SEQUENCE [LARGE SCALE GENOMIC DNA]</scope>
    <source>
        <strain evidence="5">MHOM/CI/86/DAL972</strain>
    </source>
</reference>
<dbReference type="KEGG" id="tbg:TbgDal_III4580"/>
<dbReference type="GO" id="GO:0003684">
    <property type="term" value="F:damaged DNA binding"/>
    <property type="evidence" value="ECO:0007669"/>
    <property type="project" value="InterPro"/>
</dbReference>
<feature type="compositionally biased region" description="Acidic residues" evidence="1">
    <location>
        <begin position="261"/>
        <end position="292"/>
    </location>
</feature>
<dbReference type="GO" id="GO:0043161">
    <property type="term" value="P:proteasome-mediated ubiquitin-dependent protein catabolic process"/>
    <property type="evidence" value="ECO:0007669"/>
    <property type="project" value="InterPro"/>
</dbReference>
<evidence type="ECO:0000256" key="1">
    <source>
        <dbReference type="SAM" id="MobiDB-lite"/>
    </source>
</evidence>
<keyword evidence="2" id="KW-1133">Transmembrane helix</keyword>
<dbReference type="EMBL" id="FN554966">
    <property type="protein sequence ID" value="CBH10116.1"/>
    <property type="molecule type" value="Genomic_DNA"/>
</dbReference>
<dbReference type="InterPro" id="IPR036353">
    <property type="entry name" value="XPC-bd_sf"/>
</dbReference>
<dbReference type="SUPFAM" id="SSF54236">
    <property type="entry name" value="Ubiquitin-like"/>
    <property type="match status" value="1"/>
</dbReference>
<evidence type="ECO:0000313" key="4">
    <source>
        <dbReference type="EMBL" id="CBH10116.1"/>
    </source>
</evidence>
<gene>
    <name evidence="4" type="ORF">TbgDal_III4580</name>
</gene>
<dbReference type="VEuPathDB" id="TriTrypDB:Tbg972.3.4580"/>
<dbReference type="OrthoDB" id="419317at2759"/>
<dbReference type="Gene3D" id="3.10.20.90">
    <property type="entry name" value="Phosphatidylinositol 3-kinase Catalytic Subunit, Chain A, domain 1"/>
    <property type="match status" value="1"/>
</dbReference>
<dbReference type="Proteomes" id="UP000002316">
    <property type="component" value="Chromosome 3"/>
</dbReference>
<dbReference type="PANTHER" id="PTHR10621:SF27">
    <property type="entry name" value="UV EXCISION REPAIR PROTEIN RAD23"/>
    <property type="match status" value="1"/>
</dbReference>
<dbReference type="GO" id="GO:0006289">
    <property type="term" value="P:nucleotide-excision repair"/>
    <property type="evidence" value="ECO:0007669"/>
    <property type="project" value="InterPro"/>
</dbReference>
<dbReference type="SUPFAM" id="SSF46934">
    <property type="entry name" value="UBA-like"/>
    <property type="match status" value="1"/>
</dbReference>
<evidence type="ECO:0000313" key="5">
    <source>
        <dbReference type="Proteomes" id="UP000002316"/>
    </source>
</evidence>
<dbReference type="Pfam" id="PF00627">
    <property type="entry name" value="UBA"/>
    <property type="match status" value="1"/>
</dbReference>
<dbReference type="PANTHER" id="PTHR10621">
    <property type="entry name" value="UV EXCISION REPAIR PROTEIN RAD23"/>
    <property type="match status" value="1"/>
</dbReference>
<feature type="transmembrane region" description="Helical" evidence="2">
    <location>
        <begin position="103"/>
        <end position="122"/>
    </location>
</feature>
<name>C9ZLA7_TRYB9</name>
<dbReference type="SUPFAM" id="SSF101238">
    <property type="entry name" value="XPC-binding domain"/>
    <property type="match status" value="1"/>
</dbReference>
<dbReference type="GO" id="GO:0070628">
    <property type="term" value="F:proteasome binding"/>
    <property type="evidence" value="ECO:0007669"/>
    <property type="project" value="TreeGrafter"/>
</dbReference>
<dbReference type="InterPro" id="IPR015940">
    <property type="entry name" value="UBA"/>
</dbReference>
<organism evidence="4 5">
    <name type="scientific">Trypanosoma brucei gambiense (strain MHOM/CI/86/DAL972)</name>
    <dbReference type="NCBI Taxonomy" id="679716"/>
    <lineage>
        <taxon>Eukaryota</taxon>
        <taxon>Discoba</taxon>
        <taxon>Euglenozoa</taxon>
        <taxon>Kinetoplastea</taxon>
        <taxon>Metakinetoplastina</taxon>
        <taxon>Trypanosomatida</taxon>
        <taxon>Trypanosomatidae</taxon>
        <taxon>Trypanosoma</taxon>
    </lineage>
</organism>
<keyword evidence="2" id="KW-0472">Membrane</keyword>
<dbReference type="Gene3D" id="1.10.8.10">
    <property type="entry name" value="DNA helicase RuvA subunit, C-terminal domain"/>
    <property type="match status" value="1"/>
</dbReference>
<protein>
    <recommendedName>
        <fullName evidence="3">UBA domain-containing protein</fullName>
    </recommendedName>
</protein>
<dbReference type="GeneID" id="23859257"/>
<dbReference type="GO" id="GO:0005654">
    <property type="term" value="C:nucleoplasm"/>
    <property type="evidence" value="ECO:0007669"/>
    <property type="project" value="TreeGrafter"/>
</dbReference>
<dbReference type="AlphaFoldDB" id="C9ZLA7"/>
<feature type="region of interest" description="Disordered" evidence="1">
    <location>
        <begin position="216"/>
        <end position="292"/>
    </location>
</feature>
<keyword evidence="2" id="KW-0812">Transmembrane</keyword>
<accession>C9ZLA7</accession>
<feature type="compositionally biased region" description="Polar residues" evidence="1">
    <location>
        <begin position="241"/>
        <end position="251"/>
    </location>
</feature>
<proteinExistence type="predicted"/>
<dbReference type="InterPro" id="IPR009060">
    <property type="entry name" value="UBA-like_sf"/>
</dbReference>